<name>B6G935_9ACTN</name>
<comment type="caution">
    <text evidence="2">The sequence shown here is derived from an EMBL/GenBank/DDBJ whole genome shotgun (WGS) entry which is preliminary data.</text>
</comment>
<dbReference type="Pfam" id="PF18978">
    <property type="entry name" value="DUF5714"/>
    <property type="match status" value="1"/>
</dbReference>
<dbReference type="EMBL" id="ABXJ01000030">
    <property type="protein sequence ID" value="EEA91232.1"/>
    <property type="molecule type" value="Genomic_DNA"/>
</dbReference>
<evidence type="ECO:0000313" key="3">
    <source>
        <dbReference type="Proteomes" id="UP000003560"/>
    </source>
</evidence>
<accession>B6G935</accession>
<dbReference type="HOGENOM" id="CLU_093149_0_0_11"/>
<reference evidence="2 3" key="2">
    <citation type="submission" date="2008-10" db="EMBL/GenBank/DDBJ databases">
        <authorList>
            <person name="Fulton L."/>
            <person name="Clifton S."/>
            <person name="Fulton B."/>
            <person name="Xu J."/>
            <person name="Minx P."/>
            <person name="Pepin K.H."/>
            <person name="Johnson M."/>
            <person name="Thiruvilangam P."/>
            <person name="Bhonagiri V."/>
            <person name="Nash W.E."/>
            <person name="Mardis E.R."/>
            <person name="Wilson R.K."/>
        </authorList>
    </citation>
    <scope>NUCLEOTIDE SEQUENCE [LARGE SCALE GENOMIC DNA]</scope>
    <source>
        <strain evidence="2 3">DSM 13279</strain>
    </source>
</reference>
<evidence type="ECO:0000259" key="1">
    <source>
        <dbReference type="Pfam" id="PF18978"/>
    </source>
</evidence>
<reference evidence="2 3" key="1">
    <citation type="submission" date="2008-10" db="EMBL/GenBank/DDBJ databases">
        <title>Draft genome sequence of Collinsella stercoris (DSM 13279).</title>
        <authorList>
            <person name="Sudarsanam P."/>
            <person name="Ley R."/>
            <person name="Guruge J."/>
            <person name="Turnbaugh P.J."/>
            <person name="Mahowald M."/>
            <person name="Liep D."/>
            <person name="Gordon J."/>
        </authorList>
    </citation>
    <scope>NUCLEOTIDE SEQUENCE [LARGE SCALE GENOMIC DNA]</scope>
    <source>
        <strain evidence="2 3">DSM 13279</strain>
    </source>
</reference>
<evidence type="ECO:0000313" key="2">
    <source>
        <dbReference type="EMBL" id="EEA91232.1"/>
    </source>
</evidence>
<dbReference type="GeneID" id="98002889"/>
<dbReference type="Proteomes" id="UP000003560">
    <property type="component" value="Unassembled WGS sequence"/>
</dbReference>
<feature type="domain" description="DUF5714" evidence="1">
    <location>
        <begin position="10"/>
        <end position="184"/>
    </location>
</feature>
<sequence>MTTETQYEWVRETCSSWEGNDPAELLEHLMAQGECPAFGPVHHVLVGAALLACAQTVEGEFELDSAFDELVSRACCVPGAACAKWGVCGAAASCGMAFAVLAGNAPLRAEGWSEGQLMVADILERIARAGSPRCCKRDARIAVQAAVPWFNRCLGAGLDIAYEQPACSVAKQNSVCLGVACPYHPESVR</sequence>
<keyword evidence="3" id="KW-1185">Reference proteome</keyword>
<dbReference type="OrthoDB" id="9765084at2"/>
<gene>
    <name evidence="2" type="ORF">COLSTE_00576</name>
</gene>
<organism evidence="2 3">
    <name type="scientific">Collinsella stercoris DSM 13279</name>
    <dbReference type="NCBI Taxonomy" id="445975"/>
    <lineage>
        <taxon>Bacteria</taxon>
        <taxon>Bacillati</taxon>
        <taxon>Actinomycetota</taxon>
        <taxon>Coriobacteriia</taxon>
        <taxon>Coriobacteriales</taxon>
        <taxon>Coriobacteriaceae</taxon>
        <taxon>Collinsella</taxon>
    </lineage>
</organism>
<proteinExistence type="predicted"/>
<dbReference type="eggNOG" id="COG2226">
    <property type="taxonomic scope" value="Bacteria"/>
</dbReference>
<dbReference type="AlphaFoldDB" id="B6G935"/>
<dbReference type="RefSeq" id="WP_006720238.1">
    <property type="nucleotide sequence ID" value="NZ_CP085935.1"/>
</dbReference>
<dbReference type="InterPro" id="IPR043768">
    <property type="entry name" value="DUF5714"/>
</dbReference>
<protein>
    <recommendedName>
        <fullName evidence="1">DUF5714 domain-containing protein</fullName>
    </recommendedName>
</protein>
<dbReference type="STRING" id="445975.COLSTE_00576"/>